<evidence type="ECO:0000256" key="2">
    <source>
        <dbReference type="ARBA" id="ARBA00022741"/>
    </source>
</evidence>
<sequence>MWFPDGRDYPGAGRPVVLLKGGPGAGPMDIADANINLNAVLYRKKAAAGTAAGSSGGGLSAGAVAGIAVAAASAQSLLSQLPTYGWQRCLVDYAAIQFVGDGDGQPVVLGEGASATVYQVLLNGVEPHAAKVFRLGSDPRAQLDFLEEASLLRLLRHRSVVGFAGVCVARGHGIILMELMEGGDLRSRNAEVDEWGLRRFGWYQRGKTVALDIATAMHYLHSSSYTHFDIKSRNVLLSRDLTAKLADVGFTRAMRTTHHSVEGPIGTLDYMAPELLLNNSKCTNAVDTYSFGCLLHEICTGKYPSRGCLRDIHVPLEAPAEVAALVAACLQEDPARRPTARQLVQALMDLQ</sequence>
<proteinExistence type="predicted"/>
<dbReference type="InterPro" id="IPR011009">
    <property type="entry name" value="Kinase-like_dom_sf"/>
</dbReference>
<keyword evidence="2" id="KW-0547">Nucleotide-binding</keyword>
<dbReference type="SMART" id="SM00220">
    <property type="entry name" value="S_TKc"/>
    <property type="match status" value="1"/>
</dbReference>
<keyword evidence="3" id="KW-0418">Kinase</keyword>
<dbReference type="SUPFAM" id="SSF56112">
    <property type="entry name" value="Protein kinase-like (PK-like)"/>
    <property type="match status" value="1"/>
</dbReference>
<dbReference type="GO" id="GO:0004674">
    <property type="term" value="F:protein serine/threonine kinase activity"/>
    <property type="evidence" value="ECO:0007669"/>
    <property type="project" value="TreeGrafter"/>
</dbReference>
<reference evidence="6 7" key="1">
    <citation type="journal article" date="2018" name="Plant J.">
        <title>Genome sequences of Chlorella sorokiniana UTEX 1602 and Micractinium conductrix SAG 241.80: implications to maltose excretion by a green alga.</title>
        <authorList>
            <person name="Arriola M.B."/>
            <person name="Velmurugan N."/>
            <person name="Zhang Y."/>
            <person name="Plunkett M.H."/>
            <person name="Hondzo H."/>
            <person name="Barney B.M."/>
        </authorList>
    </citation>
    <scope>NUCLEOTIDE SEQUENCE [LARGE SCALE GENOMIC DNA]</scope>
    <source>
        <strain evidence="7">UTEX 1602</strain>
    </source>
</reference>
<evidence type="ECO:0000313" key="7">
    <source>
        <dbReference type="Proteomes" id="UP000239899"/>
    </source>
</evidence>
<dbReference type="InterPro" id="IPR000719">
    <property type="entry name" value="Prot_kinase_dom"/>
</dbReference>
<dbReference type="EMBL" id="LHPG02000006">
    <property type="protein sequence ID" value="PRW57781.1"/>
    <property type="molecule type" value="Genomic_DNA"/>
</dbReference>
<feature type="domain" description="Protein kinase" evidence="5">
    <location>
        <begin position="93"/>
        <end position="351"/>
    </location>
</feature>
<dbReference type="PANTHER" id="PTHR44329">
    <property type="entry name" value="SERINE/THREONINE-PROTEIN KINASE TNNI3K-RELATED"/>
    <property type="match status" value="1"/>
</dbReference>
<accession>A0A2P6TUQ6</accession>
<keyword evidence="4" id="KW-0067">ATP-binding</keyword>
<evidence type="ECO:0000256" key="1">
    <source>
        <dbReference type="ARBA" id="ARBA00022679"/>
    </source>
</evidence>
<gene>
    <name evidence="6" type="ORF">C2E21_3648</name>
</gene>
<organism evidence="6 7">
    <name type="scientific">Chlorella sorokiniana</name>
    <name type="common">Freshwater green alga</name>
    <dbReference type="NCBI Taxonomy" id="3076"/>
    <lineage>
        <taxon>Eukaryota</taxon>
        <taxon>Viridiplantae</taxon>
        <taxon>Chlorophyta</taxon>
        <taxon>core chlorophytes</taxon>
        <taxon>Trebouxiophyceae</taxon>
        <taxon>Chlorellales</taxon>
        <taxon>Chlorellaceae</taxon>
        <taxon>Chlorella clade</taxon>
        <taxon>Chlorella</taxon>
    </lineage>
</organism>
<keyword evidence="1" id="KW-0808">Transferase</keyword>
<dbReference type="OrthoDB" id="513891at2759"/>
<comment type="caution">
    <text evidence="6">The sequence shown here is derived from an EMBL/GenBank/DDBJ whole genome shotgun (WGS) entry which is preliminary data.</text>
</comment>
<dbReference type="PROSITE" id="PS50011">
    <property type="entry name" value="PROTEIN_KINASE_DOM"/>
    <property type="match status" value="1"/>
</dbReference>
<keyword evidence="7" id="KW-1185">Reference proteome</keyword>
<dbReference type="Proteomes" id="UP000239899">
    <property type="component" value="Unassembled WGS sequence"/>
</dbReference>
<evidence type="ECO:0000313" key="6">
    <source>
        <dbReference type="EMBL" id="PRW57781.1"/>
    </source>
</evidence>
<protein>
    <submittedName>
        <fullName evidence="6">Serine threonine-kinase</fullName>
    </submittedName>
</protein>
<name>A0A2P6TUQ6_CHLSO</name>
<dbReference type="AlphaFoldDB" id="A0A2P6TUQ6"/>
<dbReference type="InterPro" id="IPR051681">
    <property type="entry name" value="Ser/Thr_Kinases-Pseudokinases"/>
</dbReference>
<evidence type="ECO:0000256" key="4">
    <source>
        <dbReference type="ARBA" id="ARBA00022840"/>
    </source>
</evidence>
<dbReference type="PANTHER" id="PTHR44329:SF288">
    <property type="entry name" value="MITOGEN-ACTIVATED PROTEIN KINASE KINASE KINASE 20"/>
    <property type="match status" value="1"/>
</dbReference>
<dbReference type="GO" id="GO:0005524">
    <property type="term" value="F:ATP binding"/>
    <property type="evidence" value="ECO:0007669"/>
    <property type="project" value="UniProtKB-KW"/>
</dbReference>
<dbReference type="InterPro" id="IPR008271">
    <property type="entry name" value="Ser/Thr_kinase_AS"/>
</dbReference>
<dbReference type="STRING" id="3076.A0A2P6TUQ6"/>
<dbReference type="Gene3D" id="1.10.510.10">
    <property type="entry name" value="Transferase(Phosphotransferase) domain 1"/>
    <property type="match status" value="1"/>
</dbReference>
<evidence type="ECO:0000256" key="3">
    <source>
        <dbReference type="ARBA" id="ARBA00022777"/>
    </source>
</evidence>
<dbReference type="PROSITE" id="PS00108">
    <property type="entry name" value="PROTEIN_KINASE_ST"/>
    <property type="match status" value="1"/>
</dbReference>
<dbReference type="Pfam" id="PF00069">
    <property type="entry name" value="Pkinase"/>
    <property type="match status" value="1"/>
</dbReference>
<evidence type="ECO:0000259" key="5">
    <source>
        <dbReference type="PROSITE" id="PS50011"/>
    </source>
</evidence>